<feature type="region of interest" description="Disordered" evidence="1">
    <location>
        <begin position="57"/>
        <end position="88"/>
    </location>
</feature>
<keyword evidence="3" id="KW-1185">Reference proteome</keyword>
<gene>
    <name evidence="2" type="ORF">HUT05_26465</name>
</gene>
<protein>
    <submittedName>
        <fullName evidence="2">Uncharacterized protein</fullName>
    </submittedName>
</protein>
<accession>A0A7H8TB40</accession>
<evidence type="ECO:0000256" key="1">
    <source>
        <dbReference type="SAM" id="MobiDB-lite"/>
    </source>
</evidence>
<reference evidence="2 3" key="1">
    <citation type="submission" date="2020-06" db="EMBL/GenBank/DDBJ databases">
        <title>Genome mining for natural products.</title>
        <authorList>
            <person name="Zhang B."/>
            <person name="Shi J."/>
            <person name="Ge H."/>
        </authorList>
    </citation>
    <scope>NUCLEOTIDE SEQUENCE [LARGE SCALE GENOMIC DNA]</scope>
    <source>
        <strain evidence="2 3">NA02069</strain>
    </source>
</reference>
<dbReference type="AlphaFoldDB" id="A0A7H8TB40"/>
<dbReference type="EMBL" id="CP056041">
    <property type="protein sequence ID" value="QKZ20574.1"/>
    <property type="molecule type" value="Genomic_DNA"/>
</dbReference>
<name>A0A7H8TB40_STRCX</name>
<evidence type="ECO:0000313" key="3">
    <source>
        <dbReference type="Proteomes" id="UP000509418"/>
    </source>
</evidence>
<dbReference type="RefSeq" id="WP_176576538.1">
    <property type="nucleotide sequence ID" value="NZ_CBDRGH010000059.1"/>
</dbReference>
<evidence type="ECO:0000313" key="2">
    <source>
        <dbReference type="EMBL" id="QKZ20574.1"/>
    </source>
</evidence>
<proteinExistence type="predicted"/>
<dbReference type="Proteomes" id="UP000509418">
    <property type="component" value="Chromosome"/>
</dbReference>
<sequence>MTDDRELGEDVLEVLLPLLKACTALQASEPTRLSHRGGGLRVVLDVQLADGPTVRVERVNEPAGSRSTARGGTPARRQRRRSALPPGG</sequence>
<organism evidence="2 3">
    <name type="scientific">Streptomyces chartreusis</name>
    <dbReference type="NCBI Taxonomy" id="1969"/>
    <lineage>
        <taxon>Bacteria</taxon>
        <taxon>Bacillati</taxon>
        <taxon>Actinomycetota</taxon>
        <taxon>Actinomycetes</taxon>
        <taxon>Kitasatosporales</taxon>
        <taxon>Streptomycetaceae</taxon>
        <taxon>Streptomyces</taxon>
    </lineage>
</organism>